<evidence type="ECO:0000256" key="1">
    <source>
        <dbReference type="SAM" id="MobiDB-lite"/>
    </source>
</evidence>
<reference evidence="2 3" key="1">
    <citation type="journal article" date="2020" name="Nat. Food">
        <title>A phased Vanilla planifolia genome enables genetic improvement of flavour and production.</title>
        <authorList>
            <person name="Hasing T."/>
            <person name="Tang H."/>
            <person name="Brym M."/>
            <person name="Khazi F."/>
            <person name="Huang T."/>
            <person name="Chambers A.H."/>
        </authorList>
    </citation>
    <scope>NUCLEOTIDE SEQUENCE [LARGE SCALE GENOMIC DNA]</scope>
    <source>
        <tissue evidence="2">Leaf</tissue>
    </source>
</reference>
<proteinExistence type="predicted"/>
<sequence length="85" mass="9814">MVIGEVEERFGRSIGGGIGSSNWRGIRRDRGEGGVEKLIKVEDENLKEKELKEKLNEELEEELEEKLEKELEGEDLEEVLEEELE</sequence>
<evidence type="ECO:0000313" key="3">
    <source>
        <dbReference type="Proteomes" id="UP000639772"/>
    </source>
</evidence>
<evidence type="ECO:0000313" key="2">
    <source>
        <dbReference type="EMBL" id="KAG0481866.1"/>
    </source>
</evidence>
<name>A0A835QY13_VANPL</name>
<comment type="caution">
    <text evidence="2">The sequence shown here is derived from an EMBL/GenBank/DDBJ whole genome shotgun (WGS) entry which is preliminary data.</text>
</comment>
<accession>A0A835QY13</accession>
<dbReference type="Proteomes" id="UP000639772">
    <property type="component" value="Unassembled WGS sequence"/>
</dbReference>
<organism evidence="2 3">
    <name type="scientific">Vanilla planifolia</name>
    <name type="common">Vanilla</name>
    <dbReference type="NCBI Taxonomy" id="51239"/>
    <lineage>
        <taxon>Eukaryota</taxon>
        <taxon>Viridiplantae</taxon>
        <taxon>Streptophyta</taxon>
        <taxon>Embryophyta</taxon>
        <taxon>Tracheophyta</taxon>
        <taxon>Spermatophyta</taxon>
        <taxon>Magnoliopsida</taxon>
        <taxon>Liliopsida</taxon>
        <taxon>Asparagales</taxon>
        <taxon>Orchidaceae</taxon>
        <taxon>Vanilloideae</taxon>
        <taxon>Vanilleae</taxon>
        <taxon>Vanilla</taxon>
    </lineage>
</organism>
<gene>
    <name evidence="2" type="ORF">HPP92_009950</name>
</gene>
<dbReference type="EMBL" id="JADCNM010000005">
    <property type="protein sequence ID" value="KAG0481866.1"/>
    <property type="molecule type" value="Genomic_DNA"/>
</dbReference>
<feature type="region of interest" description="Disordered" evidence="1">
    <location>
        <begin position="63"/>
        <end position="85"/>
    </location>
</feature>
<protein>
    <submittedName>
        <fullName evidence="2">Uncharacterized protein</fullName>
    </submittedName>
</protein>
<dbReference type="AlphaFoldDB" id="A0A835QY13"/>